<evidence type="ECO:0000313" key="7">
    <source>
        <dbReference type="EMBL" id="RAY11978.1"/>
    </source>
</evidence>
<dbReference type="Pfam" id="PF03706">
    <property type="entry name" value="LPG_synthase_TM"/>
    <property type="match status" value="1"/>
</dbReference>
<feature type="transmembrane region" description="Helical" evidence="6">
    <location>
        <begin position="106"/>
        <end position="129"/>
    </location>
</feature>
<keyword evidence="2" id="KW-1003">Cell membrane</keyword>
<feature type="transmembrane region" description="Helical" evidence="6">
    <location>
        <begin position="227"/>
        <end position="248"/>
    </location>
</feature>
<dbReference type="InterPro" id="IPR022791">
    <property type="entry name" value="L-PG_synthase/AglD"/>
</dbReference>
<gene>
    <name evidence="7" type="ORF">DPM19_26880</name>
</gene>
<evidence type="ECO:0000313" key="8">
    <source>
        <dbReference type="Proteomes" id="UP000251891"/>
    </source>
</evidence>
<protein>
    <submittedName>
        <fullName evidence="7">UPF0104 family protein</fullName>
    </submittedName>
</protein>
<evidence type="ECO:0000256" key="5">
    <source>
        <dbReference type="ARBA" id="ARBA00023136"/>
    </source>
</evidence>
<feature type="transmembrane region" description="Helical" evidence="6">
    <location>
        <begin position="30"/>
        <end position="48"/>
    </location>
</feature>
<feature type="transmembrane region" description="Helical" evidence="6">
    <location>
        <begin position="316"/>
        <end position="333"/>
    </location>
</feature>
<feature type="transmembrane region" description="Helical" evidence="6">
    <location>
        <begin position="290"/>
        <end position="310"/>
    </location>
</feature>
<keyword evidence="3 6" id="KW-0812">Transmembrane</keyword>
<sequence length="368" mass="37982">MKPVVDVTAVRGHAVEKRRLHLSPGLSPGFVLKLSLLLVGVVSVVLLADKLPDLDAVRAAAARAEPGWLALLVLAELGSMGAFAWLQHGLLRGGGVGISRRRAFAVTYAGNALSTTLPAGPAVSVVYTFRQWRGAGASAQLATAVILIGGVVTSVAYTVVALAALLAEPASRTPVLLGLAALAVAAVPLLRWRGRLLGPVLRHPRIAPQVDRLRSGWAALRLSPRAWGALTTLALANWLLEILALFAAARAVGLDVPPHVVALAYFAAQAAGSVLPILPGGLGAVEGGMLAALLAFGVAAAPAGAAIILYRLVSHWGVLAAGWLAWLLLHGMPEPVLRLLRALPRALGTGLASLGVFAPYAGTYRRLG</sequence>
<feature type="transmembrane region" description="Helical" evidence="6">
    <location>
        <begin position="173"/>
        <end position="192"/>
    </location>
</feature>
<accession>A0A365GYY1</accession>
<evidence type="ECO:0000256" key="2">
    <source>
        <dbReference type="ARBA" id="ARBA00022475"/>
    </source>
</evidence>
<evidence type="ECO:0000256" key="4">
    <source>
        <dbReference type="ARBA" id="ARBA00022989"/>
    </source>
</evidence>
<evidence type="ECO:0000256" key="6">
    <source>
        <dbReference type="SAM" id="Phobius"/>
    </source>
</evidence>
<evidence type="ECO:0000256" key="3">
    <source>
        <dbReference type="ARBA" id="ARBA00022692"/>
    </source>
</evidence>
<keyword evidence="8" id="KW-1185">Reference proteome</keyword>
<proteinExistence type="predicted"/>
<dbReference type="GO" id="GO:0005886">
    <property type="term" value="C:plasma membrane"/>
    <property type="evidence" value="ECO:0007669"/>
    <property type="project" value="UniProtKB-SubCell"/>
</dbReference>
<dbReference type="EMBL" id="QLYX01000015">
    <property type="protein sequence ID" value="RAY11978.1"/>
    <property type="molecule type" value="Genomic_DNA"/>
</dbReference>
<keyword evidence="5 6" id="KW-0472">Membrane</keyword>
<comment type="caution">
    <text evidence="7">The sequence shown here is derived from an EMBL/GenBank/DDBJ whole genome shotgun (WGS) entry which is preliminary data.</text>
</comment>
<feature type="transmembrane region" description="Helical" evidence="6">
    <location>
        <begin position="141"/>
        <end position="167"/>
    </location>
</feature>
<dbReference type="Proteomes" id="UP000251891">
    <property type="component" value="Unassembled WGS sequence"/>
</dbReference>
<reference evidence="7 8" key="1">
    <citation type="submission" date="2018-06" db="EMBL/GenBank/DDBJ databases">
        <title>Actinomadura craniellae sp. nov. isolated from marine sponge Craniella sp.</title>
        <authorList>
            <person name="Li L."/>
            <person name="Xu Q.H."/>
            <person name="Lin H.W."/>
            <person name="Lu Y.H."/>
        </authorList>
    </citation>
    <scope>NUCLEOTIDE SEQUENCE [LARGE SCALE GENOMIC DNA]</scope>
    <source>
        <strain evidence="7 8">LHW63021</strain>
    </source>
</reference>
<dbReference type="NCBIfam" id="TIGR00374">
    <property type="entry name" value="flippase-like domain"/>
    <property type="match status" value="1"/>
</dbReference>
<keyword evidence="4 6" id="KW-1133">Transmembrane helix</keyword>
<organism evidence="7 8">
    <name type="scientific">Actinomadura craniellae</name>
    <dbReference type="NCBI Taxonomy" id="2231787"/>
    <lineage>
        <taxon>Bacteria</taxon>
        <taxon>Bacillati</taxon>
        <taxon>Actinomycetota</taxon>
        <taxon>Actinomycetes</taxon>
        <taxon>Streptosporangiales</taxon>
        <taxon>Thermomonosporaceae</taxon>
        <taxon>Actinomadura</taxon>
    </lineage>
</organism>
<name>A0A365GYY1_9ACTN</name>
<dbReference type="PANTHER" id="PTHR39087:SF2">
    <property type="entry name" value="UPF0104 MEMBRANE PROTEIN MJ1595"/>
    <property type="match status" value="1"/>
</dbReference>
<feature type="transmembrane region" description="Helical" evidence="6">
    <location>
        <begin position="260"/>
        <end position="278"/>
    </location>
</feature>
<comment type="subcellular location">
    <subcellularLocation>
        <location evidence="1">Cell membrane</location>
        <topology evidence="1">Multi-pass membrane protein</topology>
    </subcellularLocation>
</comment>
<evidence type="ECO:0000256" key="1">
    <source>
        <dbReference type="ARBA" id="ARBA00004651"/>
    </source>
</evidence>
<feature type="transmembrane region" description="Helical" evidence="6">
    <location>
        <begin position="345"/>
        <end position="362"/>
    </location>
</feature>
<dbReference type="AlphaFoldDB" id="A0A365GYY1"/>
<feature type="transmembrane region" description="Helical" evidence="6">
    <location>
        <begin position="68"/>
        <end position="86"/>
    </location>
</feature>
<dbReference type="PANTHER" id="PTHR39087">
    <property type="entry name" value="UPF0104 MEMBRANE PROTEIN MJ1595"/>
    <property type="match status" value="1"/>
</dbReference>